<dbReference type="PANTHER" id="PTHR37028:SF4">
    <property type="entry name" value="ALMS MOTIF DOMAIN-CONTAINING PROTEIN"/>
    <property type="match status" value="1"/>
</dbReference>
<proteinExistence type="predicted"/>
<protein>
    <submittedName>
        <fullName evidence="2">Uncharacterized protein</fullName>
    </submittedName>
</protein>
<feature type="compositionally biased region" description="Polar residues" evidence="1">
    <location>
        <begin position="529"/>
        <end position="548"/>
    </location>
</feature>
<name>A0A8S1MMG3_PARPR</name>
<evidence type="ECO:0000256" key="1">
    <source>
        <dbReference type="SAM" id="MobiDB-lite"/>
    </source>
</evidence>
<comment type="caution">
    <text evidence="2">The sequence shown here is derived from an EMBL/GenBank/DDBJ whole genome shotgun (WGS) entry which is preliminary data.</text>
</comment>
<dbReference type="OMA" id="MELECEQ"/>
<gene>
    <name evidence="2" type="ORF">PPRIM_AZ9-3.1.T0620107</name>
</gene>
<evidence type="ECO:0000313" key="2">
    <source>
        <dbReference type="EMBL" id="CAD8079601.1"/>
    </source>
</evidence>
<evidence type="ECO:0000313" key="3">
    <source>
        <dbReference type="Proteomes" id="UP000688137"/>
    </source>
</evidence>
<dbReference type="AlphaFoldDB" id="A0A8S1MMG3"/>
<accession>A0A8S1MMG3</accession>
<dbReference type="PANTHER" id="PTHR37028">
    <property type="entry name" value="UNNAMED PRODUCT-RELATED"/>
    <property type="match status" value="1"/>
</dbReference>
<dbReference type="EMBL" id="CAJJDM010000063">
    <property type="protein sequence ID" value="CAD8079601.1"/>
    <property type="molecule type" value="Genomic_DNA"/>
</dbReference>
<dbReference type="Proteomes" id="UP000688137">
    <property type="component" value="Unassembled WGS sequence"/>
</dbReference>
<feature type="region of interest" description="Disordered" evidence="1">
    <location>
        <begin position="519"/>
        <end position="548"/>
    </location>
</feature>
<organism evidence="2 3">
    <name type="scientific">Paramecium primaurelia</name>
    <dbReference type="NCBI Taxonomy" id="5886"/>
    <lineage>
        <taxon>Eukaryota</taxon>
        <taxon>Sar</taxon>
        <taxon>Alveolata</taxon>
        <taxon>Ciliophora</taxon>
        <taxon>Intramacronucleata</taxon>
        <taxon>Oligohymenophorea</taxon>
        <taxon>Peniculida</taxon>
        <taxon>Parameciidae</taxon>
        <taxon>Paramecium</taxon>
    </lineage>
</organism>
<reference evidence="2" key="1">
    <citation type="submission" date="2021-01" db="EMBL/GenBank/DDBJ databases">
        <authorList>
            <consortium name="Genoscope - CEA"/>
            <person name="William W."/>
        </authorList>
    </citation>
    <scope>NUCLEOTIDE SEQUENCE</scope>
</reference>
<sequence length="548" mass="66125">MINENRRQEIMSRLKQEREQRKKLIEDGNVETIYIDKSLIETPIIGKEEYSETQSQITDESKISQYSRQTPDILKVQQEKLQVMKQNLFKNKENNKQTYIDKLAEPKTIVQEEREHQKLEQEKKMLAELSFRPELSDQTNLLAQIKYSKFEGMPIYERLQFLEQERQAHIDELKLMINQQEEEQPINKVPRPYGDKPPLYERYQQVMQDKKALIEYLKAKQLREEEDLFKPRINLQSQILAEKNNIDGLNVVDRLIQDGIRKQNIIYEDDLPYDFQPQTNQQINDQIVKGDFNQRQEEFNRKQLEKNMDLESKAYKDYTFRPKLNKQSEQIANRKISQDSLFDRLYSEYQTRQSYIEDKKQEDINKLNFNPELNPKSMEMAVDRTLQDLIKNEYGEYRKQLLKEKYDDSDKECSFYPSVSTSMKYSQMHSQYSFDDCHEKIKQYQTDREQRRSQLKKQQEDEQLKQCTFKPQINKKIIDNNKQIEVYGLESFMHKVDMTNKKKDQQQLVEQKLFKKHENYDYNKHQDKTNCQPFKLSSNQAIKNSYKK</sequence>
<feature type="compositionally biased region" description="Basic and acidic residues" evidence="1">
    <location>
        <begin position="519"/>
        <end position="528"/>
    </location>
</feature>
<keyword evidence="3" id="KW-1185">Reference proteome</keyword>